<keyword evidence="8" id="KW-1185">Reference proteome</keyword>
<organism evidence="7 8">
    <name type="scientific">Sphingomonas dokdonensis</name>
    <dbReference type="NCBI Taxonomy" id="344880"/>
    <lineage>
        <taxon>Bacteria</taxon>
        <taxon>Pseudomonadati</taxon>
        <taxon>Pseudomonadota</taxon>
        <taxon>Alphaproteobacteria</taxon>
        <taxon>Sphingomonadales</taxon>
        <taxon>Sphingomonadaceae</taxon>
        <taxon>Sphingomonas</taxon>
    </lineage>
</organism>
<accession>A0A245ZD27</accession>
<dbReference type="GO" id="GO:0043565">
    <property type="term" value="F:sequence-specific DNA binding"/>
    <property type="evidence" value="ECO:0007669"/>
    <property type="project" value="TreeGrafter"/>
</dbReference>
<evidence type="ECO:0000256" key="3">
    <source>
        <dbReference type="ARBA" id="ARBA00022603"/>
    </source>
</evidence>
<dbReference type="GO" id="GO:1904047">
    <property type="term" value="F:S-adenosyl-L-methionine binding"/>
    <property type="evidence" value="ECO:0007669"/>
    <property type="project" value="TreeGrafter"/>
</dbReference>
<dbReference type="PIRSF" id="PIRSF000398">
    <property type="entry name" value="M_m6A_EcoRV"/>
    <property type="match status" value="1"/>
</dbReference>
<dbReference type="GO" id="GO:0006298">
    <property type="term" value="P:mismatch repair"/>
    <property type="evidence" value="ECO:0007669"/>
    <property type="project" value="TreeGrafter"/>
</dbReference>
<dbReference type="REBASE" id="230229">
    <property type="entry name" value="M.Sdo21029ORF32740P"/>
</dbReference>
<dbReference type="OrthoDB" id="9805629at2"/>
<dbReference type="Gene3D" id="1.10.1020.10">
    <property type="entry name" value="Adenine-specific Methyltransferase, Domain 2"/>
    <property type="match status" value="1"/>
</dbReference>
<evidence type="ECO:0000256" key="6">
    <source>
        <dbReference type="ARBA" id="ARBA00047942"/>
    </source>
</evidence>
<dbReference type="Pfam" id="PF02086">
    <property type="entry name" value="MethyltransfD12"/>
    <property type="match status" value="1"/>
</dbReference>
<dbReference type="InterPro" id="IPR023095">
    <property type="entry name" value="Ade_MeTrfase_dom_2"/>
</dbReference>
<protein>
    <recommendedName>
        <fullName evidence="2">site-specific DNA-methyltransferase (adenine-specific)</fullName>
        <ecNumber evidence="2">2.1.1.72</ecNumber>
    </recommendedName>
</protein>
<gene>
    <name evidence="7" type="primary">dpnM</name>
    <name evidence="7" type="ORF">SPDO_32740</name>
</gene>
<dbReference type="PRINTS" id="PR00505">
    <property type="entry name" value="D12N6MTFRASE"/>
</dbReference>
<keyword evidence="3 7" id="KW-0489">Methyltransferase</keyword>
<dbReference type="PANTHER" id="PTHR30481:SF4">
    <property type="entry name" value="SITE-SPECIFIC DNA-METHYLTRANSFERASE (ADENINE-SPECIFIC)"/>
    <property type="match status" value="1"/>
</dbReference>
<dbReference type="RefSeq" id="WP_088368574.1">
    <property type="nucleotide sequence ID" value="NZ_NBBI01000013.1"/>
</dbReference>
<comment type="catalytic activity">
    <reaction evidence="6">
        <text>a 2'-deoxyadenosine in DNA + S-adenosyl-L-methionine = an N(6)-methyl-2'-deoxyadenosine in DNA + S-adenosyl-L-homocysteine + H(+)</text>
        <dbReference type="Rhea" id="RHEA:15197"/>
        <dbReference type="Rhea" id="RHEA-COMP:12418"/>
        <dbReference type="Rhea" id="RHEA-COMP:12419"/>
        <dbReference type="ChEBI" id="CHEBI:15378"/>
        <dbReference type="ChEBI" id="CHEBI:57856"/>
        <dbReference type="ChEBI" id="CHEBI:59789"/>
        <dbReference type="ChEBI" id="CHEBI:90615"/>
        <dbReference type="ChEBI" id="CHEBI:90616"/>
        <dbReference type="EC" id="2.1.1.72"/>
    </reaction>
</comment>
<evidence type="ECO:0000256" key="2">
    <source>
        <dbReference type="ARBA" id="ARBA00011900"/>
    </source>
</evidence>
<dbReference type="PANTHER" id="PTHR30481">
    <property type="entry name" value="DNA ADENINE METHYLASE"/>
    <property type="match status" value="1"/>
</dbReference>
<name>A0A245ZD27_9SPHN</name>
<evidence type="ECO:0000256" key="1">
    <source>
        <dbReference type="ARBA" id="ARBA00006594"/>
    </source>
</evidence>
<dbReference type="Gene3D" id="3.40.50.150">
    <property type="entry name" value="Vaccinia Virus protein VP39"/>
    <property type="match status" value="1"/>
</dbReference>
<sequence>MQATTSQAISTRKHEVHAAVIAANPPAAYLGGKRNLAKRLCALIEEIPHRAYIEPFVGMGGVFLRRGKAPPVEVINDLSGDVANLFRVVRRHYEPFVDEFTWLLAGRDEFERQKRVDPSTLTDIERAVRFLYLQRLAFGGRIEGRTFGVRKDQSSRIQKSLLRAELRKLHRRLEAVTIEQLGYQDVIRRYDGKGALFYLDPPYDETSGYGTGFCRDDYVAMAEQLAGIAGQFVMSINDTAFIRETFAAFDISEVETTWSVSSAAAGRATKVTELIIRNCA</sequence>
<dbReference type="GO" id="GO:0032259">
    <property type="term" value="P:methylation"/>
    <property type="evidence" value="ECO:0007669"/>
    <property type="project" value="UniProtKB-KW"/>
</dbReference>
<dbReference type="GO" id="GO:0009007">
    <property type="term" value="F:site-specific DNA-methyltransferase (adenine-specific) activity"/>
    <property type="evidence" value="ECO:0007669"/>
    <property type="project" value="UniProtKB-EC"/>
</dbReference>
<dbReference type="EMBL" id="NBBI01000013">
    <property type="protein sequence ID" value="OWK27591.1"/>
    <property type="molecule type" value="Genomic_DNA"/>
</dbReference>
<dbReference type="SUPFAM" id="SSF53335">
    <property type="entry name" value="S-adenosyl-L-methionine-dependent methyltransferases"/>
    <property type="match status" value="1"/>
</dbReference>
<evidence type="ECO:0000313" key="8">
    <source>
        <dbReference type="Proteomes" id="UP000197290"/>
    </source>
</evidence>
<dbReference type="InterPro" id="IPR012263">
    <property type="entry name" value="M_m6A_EcoRV"/>
</dbReference>
<dbReference type="InterPro" id="IPR029063">
    <property type="entry name" value="SAM-dependent_MTases_sf"/>
</dbReference>
<proteinExistence type="inferred from homology"/>
<dbReference type="AlphaFoldDB" id="A0A245ZD27"/>
<dbReference type="EC" id="2.1.1.72" evidence="2"/>
<evidence type="ECO:0000256" key="4">
    <source>
        <dbReference type="ARBA" id="ARBA00022679"/>
    </source>
</evidence>
<reference evidence="7 8" key="1">
    <citation type="submission" date="2017-03" db="EMBL/GenBank/DDBJ databases">
        <title>Genome sequence of Sphingomonas dokdonensis DSM 21029.</title>
        <authorList>
            <person name="Poehlein A."/>
            <person name="Wuebbeler J.H."/>
            <person name="Steinbuechel A."/>
            <person name="Daniel R."/>
        </authorList>
    </citation>
    <scope>NUCLEOTIDE SEQUENCE [LARGE SCALE GENOMIC DNA]</scope>
    <source>
        <strain evidence="7 8">DSM 21029</strain>
    </source>
</reference>
<dbReference type="InterPro" id="IPR012327">
    <property type="entry name" value="MeTrfase_D12"/>
</dbReference>
<dbReference type="Proteomes" id="UP000197290">
    <property type="component" value="Unassembled WGS sequence"/>
</dbReference>
<evidence type="ECO:0000256" key="5">
    <source>
        <dbReference type="ARBA" id="ARBA00022691"/>
    </source>
</evidence>
<comment type="caution">
    <text evidence="7">The sequence shown here is derived from an EMBL/GenBank/DDBJ whole genome shotgun (WGS) entry which is preliminary data.</text>
</comment>
<dbReference type="GO" id="GO:0009307">
    <property type="term" value="P:DNA restriction-modification system"/>
    <property type="evidence" value="ECO:0007669"/>
    <property type="project" value="InterPro"/>
</dbReference>
<evidence type="ECO:0000313" key="7">
    <source>
        <dbReference type="EMBL" id="OWK27591.1"/>
    </source>
</evidence>
<comment type="similarity">
    <text evidence="1">Belongs to the N(4)/N(6)-methyltransferase family.</text>
</comment>
<keyword evidence="4 7" id="KW-0808">Transferase</keyword>
<keyword evidence="5" id="KW-0949">S-adenosyl-L-methionine</keyword>